<name>A0A1Y0AZ51_9LAMI</name>
<accession>A0A1Y0AZ51</accession>
<reference evidence="1" key="1">
    <citation type="submission" date="2017-03" db="EMBL/GenBank/DDBJ databases">
        <title>The mitochondrial genome of the carnivorous plant Utricularia reniformis (Lentibulariaceae): structure, comparative analysis and evolutionary landmarks.</title>
        <authorList>
            <person name="Silva S.R."/>
            <person name="Alvarenga D.O."/>
            <person name="Michael T.P."/>
            <person name="Miranda V.F.O."/>
            <person name="Varani A.M."/>
        </authorList>
    </citation>
    <scope>NUCLEOTIDE SEQUENCE</scope>
</reference>
<dbReference type="AlphaFoldDB" id="A0A1Y0AZ51"/>
<evidence type="ECO:0000313" key="1">
    <source>
        <dbReference type="EMBL" id="ART30437.1"/>
    </source>
</evidence>
<gene>
    <name evidence="1" type="ORF">AEK19_MT2164</name>
</gene>
<sequence length="69" mass="8514">MQRKKEMERVKLVCYRNLYRTFLSPDWYLFRARAWLFFSYHIDTAQLTKRLIHILKCNLASGAAKWRYP</sequence>
<protein>
    <submittedName>
        <fullName evidence="1">Uncharacterized protein</fullName>
    </submittedName>
</protein>
<geneLocation type="mitochondrion" evidence="1"/>
<dbReference type="EMBL" id="KY774314">
    <property type="protein sequence ID" value="ART30437.1"/>
    <property type="molecule type" value="Genomic_DNA"/>
</dbReference>
<keyword evidence="1" id="KW-0496">Mitochondrion</keyword>
<organism evidence="1">
    <name type="scientific">Utricularia reniformis</name>
    <dbReference type="NCBI Taxonomy" id="192314"/>
    <lineage>
        <taxon>Eukaryota</taxon>
        <taxon>Viridiplantae</taxon>
        <taxon>Streptophyta</taxon>
        <taxon>Embryophyta</taxon>
        <taxon>Tracheophyta</taxon>
        <taxon>Spermatophyta</taxon>
        <taxon>Magnoliopsida</taxon>
        <taxon>eudicotyledons</taxon>
        <taxon>Gunneridae</taxon>
        <taxon>Pentapetalae</taxon>
        <taxon>asterids</taxon>
        <taxon>lamiids</taxon>
        <taxon>Lamiales</taxon>
        <taxon>Lentibulariaceae</taxon>
        <taxon>Utricularia</taxon>
    </lineage>
</organism>
<proteinExistence type="predicted"/>